<evidence type="ECO:0000256" key="2">
    <source>
        <dbReference type="ARBA" id="ARBA00022630"/>
    </source>
</evidence>
<keyword evidence="2" id="KW-0285">Flavoprotein</keyword>
<sequence length="307" mass="34226">MTNVNKPVPGADQYYPLNEPELGQLLPVDKYPHNAALPKLFEPLTVRGVTFRNRIFVSPMCQYSSDNGHATDWHFVHVGALATRGPGAITMEATSVTPEGRISPEDAGLWTDTQIPPLQRIVKFAHAHQAVIGVQLSHAGRKASTIAPWVHTDLAKTKNPKSWVAHEDEGGWPDNVLAPSAIAYVDYYPLPKAMTEENIRYVEDGFVKAIDRVKQVGYDFIELHAAHGYLFHNFLSPLSNKRTDQYGGSLENRMRWPLRVIKLMRDAWDGPFFVRISATDWADFPRKAKTVIGSNGVSSRARSSLGN</sequence>
<comment type="caution">
    <text evidence="7">The sequence shown here is derived from an EMBL/GenBank/DDBJ whole genome shotgun (WGS) entry which is preliminary data.</text>
</comment>
<evidence type="ECO:0000256" key="5">
    <source>
        <dbReference type="ARBA" id="ARBA00023002"/>
    </source>
</evidence>
<dbReference type="SUPFAM" id="SSF51395">
    <property type="entry name" value="FMN-linked oxidoreductases"/>
    <property type="match status" value="1"/>
</dbReference>
<comment type="cofactor">
    <cofactor evidence="1">
        <name>FMN</name>
        <dbReference type="ChEBI" id="CHEBI:58210"/>
    </cofactor>
</comment>
<protein>
    <recommendedName>
        <fullName evidence="6">NADH:flavin oxidoreductase/NADH oxidase N-terminal domain-containing protein</fullName>
    </recommendedName>
</protein>
<evidence type="ECO:0000256" key="1">
    <source>
        <dbReference type="ARBA" id="ARBA00001917"/>
    </source>
</evidence>
<dbReference type="InterPro" id="IPR001155">
    <property type="entry name" value="OxRdtase_FMN_N"/>
</dbReference>
<feature type="domain" description="NADH:flavin oxidoreductase/NADH oxidase N-terminal" evidence="6">
    <location>
        <begin position="39"/>
        <end position="281"/>
    </location>
</feature>
<evidence type="ECO:0000256" key="3">
    <source>
        <dbReference type="ARBA" id="ARBA00022643"/>
    </source>
</evidence>
<dbReference type="InterPro" id="IPR013785">
    <property type="entry name" value="Aldolase_TIM"/>
</dbReference>
<evidence type="ECO:0000313" key="7">
    <source>
        <dbReference type="EMBL" id="KAK7695166.1"/>
    </source>
</evidence>
<reference evidence="7 8" key="1">
    <citation type="submission" date="2022-09" db="EMBL/GenBank/DDBJ databases">
        <authorList>
            <person name="Palmer J.M."/>
        </authorList>
    </citation>
    <scope>NUCLEOTIDE SEQUENCE [LARGE SCALE GENOMIC DNA]</scope>
    <source>
        <strain evidence="7 8">DSM 7382</strain>
    </source>
</reference>
<dbReference type="Pfam" id="PF00724">
    <property type="entry name" value="Oxidored_FMN"/>
    <property type="match status" value="1"/>
</dbReference>
<evidence type="ECO:0000256" key="4">
    <source>
        <dbReference type="ARBA" id="ARBA00022857"/>
    </source>
</evidence>
<dbReference type="Gene3D" id="3.20.20.70">
    <property type="entry name" value="Aldolase class I"/>
    <property type="match status" value="1"/>
</dbReference>
<dbReference type="EMBL" id="JASBNA010000002">
    <property type="protein sequence ID" value="KAK7695166.1"/>
    <property type="molecule type" value="Genomic_DNA"/>
</dbReference>
<gene>
    <name evidence="7" type="ORF">QCA50_002356</name>
</gene>
<dbReference type="GO" id="GO:0010181">
    <property type="term" value="F:FMN binding"/>
    <property type="evidence" value="ECO:0007669"/>
    <property type="project" value="InterPro"/>
</dbReference>
<proteinExistence type="predicted"/>
<dbReference type="Proteomes" id="UP001385951">
    <property type="component" value="Unassembled WGS sequence"/>
</dbReference>
<keyword evidence="5" id="KW-0560">Oxidoreductase</keyword>
<evidence type="ECO:0000313" key="8">
    <source>
        <dbReference type="Proteomes" id="UP001385951"/>
    </source>
</evidence>
<keyword evidence="8" id="KW-1185">Reference proteome</keyword>
<dbReference type="InterPro" id="IPR044152">
    <property type="entry name" value="YqjM-like"/>
</dbReference>
<dbReference type="PANTHER" id="PTHR43303:SF4">
    <property type="entry name" value="NADPH DEHYDROGENASE C23G7.10C-RELATED"/>
    <property type="match status" value="1"/>
</dbReference>
<accession>A0AAW0GNW4</accession>
<keyword evidence="3" id="KW-0288">FMN</keyword>
<dbReference type="GO" id="GO:0003959">
    <property type="term" value="F:NADPH dehydrogenase activity"/>
    <property type="evidence" value="ECO:0007669"/>
    <property type="project" value="InterPro"/>
</dbReference>
<organism evidence="7 8">
    <name type="scientific">Cerrena zonata</name>
    <dbReference type="NCBI Taxonomy" id="2478898"/>
    <lineage>
        <taxon>Eukaryota</taxon>
        <taxon>Fungi</taxon>
        <taxon>Dikarya</taxon>
        <taxon>Basidiomycota</taxon>
        <taxon>Agaricomycotina</taxon>
        <taxon>Agaricomycetes</taxon>
        <taxon>Polyporales</taxon>
        <taxon>Cerrenaceae</taxon>
        <taxon>Cerrena</taxon>
    </lineage>
</organism>
<dbReference type="AlphaFoldDB" id="A0AAW0GNW4"/>
<name>A0AAW0GNW4_9APHY</name>
<keyword evidence="4" id="KW-0521">NADP</keyword>
<dbReference type="PANTHER" id="PTHR43303">
    <property type="entry name" value="NADPH DEHYDROGENASE C23G7.10C-RELATED"/>
    <property type="match status" value="1"/>
</dbReference>
<evidence type="ECO:0000259" key="6">
    <source>
        <dbReference type="Pfam" id="PF00724"/>
    </source>
</evidence>
<dbReference type="GO" id="GO:0050661">
    <property type="term" value="F:NADP binding"/>
    <property type="evidence" value="ECO:0007669"/>
    <property type="project" value="InterPro"/>
</dbReference>